<accession>A0ACB7F5X8</accession>
<organism evidence="1 2">
    <name type="scientific">Nibea albiflora</name>
    <name type="common">Yellow drum</name>
    <name type="synonym">Corvina albiflora</name>
    <dbReference type="NCBI Taxonomy" id="240163"/>
    <lineage>
        <taxon>Eukaryota</taxon>
        <taxon>Metazoa</taxon>
        <taxon>Chordata</taxon>
        <taxon>Craniata</taxon>
        <taxon>Vertebrata</taxon>
        <taxon>Euteleostomi</taxon>
        <taxon>Actinopterygii</taxon>
        <taxon>Neopterygii</taxon>
        <taxon>Teleostei</taxon>
        <taxon>Neoteleostei</taxon>
        <taxon>Acanthomorphata</taxon>
        <taxon>Eupercaria</taxon>
        <taxon>Sciaenidae</taxon>
        <taxon>Nibea</taxon>
    </lineage>
</organism>
<comment type="caution">
    <text evidence="1">The sequence shown here is derived from an EMBL/GenBank/DDBJ whole genome shotgun (WGS) entry which is preliminary data.</text>
</comment>
<sequence length="446" mass="50044">MDLELKLKNKDTIFTRIVNGQKQRGNLQKEFTKWLENCHKNLDKQIQFKGYIETITRLELPKKMQEFWATFSSIVWDKKTYKTGDLVKSHKTGINLYGVVVRFLLYGNHKEDVFATAGFVELALEPKALYDKVRIIPISKIDQTATKEAIEKNINKDLAKLPEKLRVDWPDRNPWPQNGVRPAGTVLDPKGDQEIASYTASYRQKWAYWFKSFENLTALGKYSLCLNTAINESNVTDFGGSELPSYELNFTIKEGSAESFVINVASPALTVGVPFDIPLQIKDAYGHPTSPPPNLKPVLECSGLEVSYEKVDSSGPSTFTIRSVKARGRVPKESKPFDLTVTLPGMKTETQILKIFLYPGMPHSLHVMPEDNPIITENGSRVEFTVEIHDEAGNITTQPRQAVRCQVHGFAPEVTDCSSTGTGQIVTRPINLKITKGEATKAQSSF</sequence>
<reference evidence="1" key="1">
    <citation type="submission" date="2020-04" db="EMBL/GenBank/DDBJ databases">
        <title>A chromosome-scale assembly and high-density genetic map of the yellow drum (Nibea albiflora) genome.</title>
        <authorList>
            <person name="Xu D."/>
            <person name="Zhang W."/>
            <person name="Chen R."/>
            <person name="Tan P."/>
            <person name="Wang L."/>
            <person name="Song H."/>
            <person name="Tian L."/>
            <person name="Zhu Q."/>
            <person name="Wang B."/>
        </authorList>
    </citation>
    <scope>NUCLEOTIDE SEQUENCE</scope>
    <source>
        <strain evidence="1">ZJHYS-2018</strain>
    </source>
</reference>
<dbReference type="Proteomes" id="UP000805704">
    <property type="component" value="Chromosome 17"/>
</dbReference>
<evidence type="ECO:0000313" key="2">
    <source>
        <dbReference type="Proteomes" id="UP000805704"/>
    </source>
</evidence>
<protein>
    <submittedName>
        <fullName evidence="1">Structural maintenance of chromosomes flexible hinge domain-containing protein 1</fullName>
    </submittedName>
</protein>
<keyword evidence="2" id="KW-1185">Reference proteome</keyword>
<proteinExistence type="predicted"/>
<gene>
    <name evidence="1" type="primary">SMCHD1.2</name>
    <name evidence="1" type="ORF">GBF38_017871</name>
</gene>
<name>A0ACB7F5X8_NIBAL</name>
<dbReference type="EMBL" id="CM024805">
    <property type="protein sequence ID" value="KAG8009541.1"/>
    <property type="molecule type" value="Genomic_DNA"/>
</dbReference>
<evidence type="ECO:0000313" key="1">
    <source>
        <dbReference type="EMBL" id="KAG8009541.1"/>
    </source>
</evidence>